<dbReference type="RefSeq" id="WP_385876706.1">
    <property type="nucleotide sequence ID" value="NZ_JBHLXE010000069.1"/>
</dbReference>
<proteinExistence type="predicted"/>
<keyword evidence="2" id="KW-1185">Reference proteome</keyword>
<sequence length="117" mass="13677">MIIKKNLGGLHFYVNNDDANSLLFLLDKLFNENERIFCVLESGNDKSYSTLEIGLSDDDYDYIEIERSLISLYLSYDSIALAINKLKRFLSDGFFITPEWCECENNKKMISIYFMNK</sequence>
<name>A0ABV6C9F2_9GAMM</name>
<accession>A0ABV6C9F2</accession>
<comment type="caution">
    <text evidence="1">The sequence shown here is derived from an EMBL/GenBank/DDBJ whole genome shotgun (WGS) entry which is preliminary data.</text>
</comment>
<reference evidence="1 2" key="1">
    <citation type="submission" date="2024-09" db="EMBL/GenBank/DDBJ databases">
        <authorList>
            <person name="Sun Q."/>
            <person name="Mori K."/>
        </authorList>
    </citation>
    <scope>NUCLEOTIDE SEQUENCE [LARGE SCALE GENOMIC DNA]</scope>
    <source>
        <strain evidence="1 2">CCM 8545</strain>
    </source>
</reference>
<gene>
    <name evidence="1" type="ORF">ACFFIT_05805</name>
</gene>
<organism evidence="1 2">
    <name type="scientific">Thorsellia kenyensis</name>
    <dbReference type="NCBI Taxonomy" id="1549888"/>
    <lineage>
        <taxon>Bacteria</taxon>
        <taxon>Pseudomonadati</taxon>
        <taxon>Pseudomonadota</taxon>
        <taxon>Gammaproteobacteria</taxon>
        <taxon>Enterobacterales</taxon>
        <taxon>Thorselliaceae</taxon>
        <taxon>Thorsellia</taxon>
    </lineage>
</organism>
<evidence type="ECO:0000313" key="1">
    <source>
        <dbReference type="EMBL" id="MFC0179603.1"/>
    </source>
</evidence>
<protein>
    <submittedName>
        <fullName evidence="1">Uncharacterized protein</fullName>
    </submittedName>
</protein>
<evidence type="ECO:0000313" key="2">
    <source>
        <dbReference type="Proteomes" id="UP001589758"/>
    </source>
</evidence>
<dbReference type="EMBL" id="JBHLXE010000069">
    <property type="protein sequence ID" value="MFC0179603.1"/>
    <property type="molecule type" value="Genomic_DNA"/>
</dbReference>
<dbReference type="Proteomes" id="UP001589758">
    <property type="component" value="Unassembled WGS sequence"/>
</dbReference>